<dbReference type="AlphaFoldDB" id="A0A4C1YNI6"/>
<reference evidence="1 2" key="1">
    <citation type="journal article" date="2019" name="Commun. Biol.">
        <title>The bagworm genome reveals a unique fibroin gene that provides high tensile strength.</title>
        <authorList>
            <person name="Kono N."/>
            <person name="Nakamura H."/>
            <person name="Ohtoshi R."/>
            <person name="Tomita M."/>
            <person name="Numata K."/>
            <person name="Arakawa K."/>
        </authorList>
    </citation>
    <scope>NUCLEOTIDE SEQUENCE [LARGE SCALE GENOMIC DNA]</scope>
</reference>
<evidence type="ECO:0000313" key="1">
    <source>
        <dbReference type="EMBL" id="GBP77708.1"/>
    </source>
</evidence>
<sequence>MGTQVRLHLQGGQIKLLAPLQIELLFPESTCLQYVRHSVRIVSHPLPHLEITVRLPGDEIIEPAELSIPEASSAPQSEPATILVDDYLRVEHSALLRRR</sequence>
<keyword evidence="2" id="KW-1185">Reference proteome</keyword>
<evidence type="ECO:0000313" key="2">
    <source>
        <dbReference type="Proteomes" id="UP000299102"/>
    </source>
</evidence>
<dbReference type="EMBL" id="BGZK01001343">
    <property type="protein sequence ID" value="GBP77708.1"/>
    <property type="molecule type" value="Genomic_DNA"/>
</dbReference>
<dbReference type="Proteomes" id="UP000299102">
    <property type="component" value="Unassembled WGS sequence"/>
</dbReference>
<accession>A0A4C1YNI6</accession>
<name>A0A4C1YNI6_EUMVA</name>
<protein>
    <submittedName>
        <fullName evidence="1">Uncharacterized protein</fullName>
    </submittedName>
</protein>
<proteinExistence type="predicted"/>
<comment type="caution">
    <text evidence="1">The sequence shown here is derived from an EMBL/GenBank/DDBJ whole genome shotgun (WGS) entry which is preliminary data.</text>
</comment>
<gene>
    <name evidence="1" type="ORF">EVAR_62043_1</name>
</gene>
<organism evidence="1 2">
    <name type="scientific">Eumeta variegata</name>
    <name type="common">Bagworm moth</name>
    <name type="synonym">Eumeta japonica</name>
    <dbReference type="NCBI Taxonomy" id="151549"/>
    <lineage>
        <taxon>Eukaryota</taxon>
        <taxon>Metazoa</taxon>
        <taxon>Ecdysozoa</taxon>
        <taxon>Arthropoda</taxon>
        <taxon>Hexapoda</taxon>
        <taxon>Insecta</taxon>
        <taxon>Pterygota</taxon>
        <taxon>Neoptera</taxon>
        <taxon>Endopterygota</taxon>
        <taxon>Lepidoptera</taxon>
        <taxon>Glossata</taxon>
        <taxon>Ditrysia</taxon>
        <taxon>Tineoidea</taxon>
        <taxon>Psychidae</taxon>
        <taxon>Oiketicinae</taxon>
        <taxon>Eumeta</taxon>
    </lineage>
</organism>